<dbReference type="CDD" id="cd00200">
    <property type="entry name" value="WD40"/>
    <property type="match status" value="1"/>
</dbReference>
<keyword evidence="4 11" id="KW-0132">Cell division</keyword>
<keyword evidence="5 11" id="KW-0493">Microtubule</keyword>
<evidence type="ECO:0000256" key="11">
    <source>
        <dbReference type="HAMAP-Rule" id="MF_03022"/>
    </source>
</evidence>
<dbReference type="Gene3D" id="2.130.10.10">
    <property type="entry name" value="YVTN repeat-like/Quinoprotein amine dehydrogenase"/>
    <property type="match status" value="2"/>
</dbReference>
<sequence length="791" mass="87994">MATATKRAWKLQEFVAHGASVNCLALGRKSGRVLVTGGEDKKVNLWAVGKPNCIMSLTGHTTPVECVRFSYSDELVCAGSLSGALKIWDLEAAKIVRTLTGHKANIKSLDFHPYGDFLASGSTDTNIKLWDIKRKGCIFTYKGHTSTINSIKFSPDGRWIASAGEDGAVKIWDLPAGKMLAEFRSHIAPVRDVEFHPNEFLLASGSLDRTVKFWDLENFQLVSSTDGDTGPISCINFSPDGECLFSGAQDLLKVYGWEPTRVFDSILMGWGKVADIATSQNQLIGASFLQSNVSIYIVDLKRVQPFGGMPTTPLAFQHGTHVRKSFIRQKPAADQESKTTDSVPAKMEDMESVTPDIDPGDDANSLADIKEMDDYKAIFQPRRRECKHKKYLARTPPPRGIDPFPAPPEDIFRPEPVRPNEAKPAEQFVKTETRSEVTVRTAETTRIDVVRAHQAHQPQQPPSRSEAVVKMINDQGHVIRSSPSVTNSVSEVRTRDIPVTILAPVPPVRTMSSVVLPVKNESHDMLPSSLKTDIHPDKVDRNAEILDYVPAQREKPVGLDMDEFLPSSLKTFHDSMRMGQQSQPDISEAEAISSIIKGHESMLAVLTNRHRHLQIVLTLWNNKDIKTAIESAVHMNDLSVIVDVLGIVCLRASLWSLDLCVILLPSIYELLQCKFEAYMSVGCNALRLILKNFATVIKANITAASTTGGIGIDLQQEERYNKCTSCYNHLVSIRAFILKRQTLQGKLGQTFREMHILMQVPNVTGENFVCFLFSNRGENLNKIDFREAWKF</sequence>
<gene>
    <name evidence="11" type="primary">KATNB1</name>
</gene>
<dbReference type="GO" id="GO:0051013">
    <property type="term" value="P:microtubule severing"/>
    <property type="evidence" value="ECO:0007669"/>
    <property type="project" value="UniProtKB-UniRule"/>
</dbReference>
<evidence type="ECO:0000256" key="10">
    <source>
        <dbReference type="ARBA" id="ARBA00057470"/>
    </source>
</evidence>
<feature type="repeat" description="WD" evidence="12">
    <location>
        <begin position="99"/>
        <end position="140"/>
    </location>
</feature>
<dbReference type="PANTHER" id="PTHR19845">
    <property type="entry name" value="KATANIN P80 SUBUNIT"/>
    <property type="match status" value="1"/>
</dbReference>
<keyword evidence="7 11" id="KW-0498">Mitosis</keyword>
<keyword evidence="2 11" id="KW-0963">Cytoplasm</keyword>
<dbReference type="HAMAP" id="MF_03022">
    <property type="entry name" value="Katanin_p80_B1"/>
    <property type="match status" value="1"/>
</dbReference>
<dbReference type="GO" id="GO:0000922">
    <property type="term" value="C:spindle pole"/>
    <property type="evidence" value="ECO:0007669"/>
    <property type="project" value="UniProtKB-SubCell"/>
</dbReference>
<evidence type="ECO:0000256" key="7">
    <source>
        <dbReference type="ARBA" id="ARBA00022776"/>
    </source>
</evidence>
<dbReference type="eggNOG" id="KOG0267">
    <property type="taxonomic scope" value="Eukaryota"/>
</dbReference>
<dbReference type="SUPFAM" id="SSF50978">
    <property type="entry name" value="WD40 repeat-like"/>
    <property type="match status" value="1"/>
</dbReference>
<dbReference type="GO" id="GO:0005813">
    <property type="term" value="C:centrosome"/>
    <property type="evidence" value="ECO:0007669"/>
    <property type="project" value="UniProtKB-SubCell"/>
</dbReference>
<dbReference type="OMA" id="TYADIPN"/>
<evidence type="ECO:0000313" key="16">
    <source>
        <dbReference type="Proteomes" id="UP000014500"/>
    </source>
</evidence>
<evidence type="ECO:0000256" key="1">
    <source>
        <dbReference type="ARBA" id="ARBA00004186"/>
    </source>
</evidence>
<comment type="function">
    <text evidence="10 11">Participates in a complex which severs microtubules in an ATP-dependent manner. May act to target the enzymatic subunit of this complex to sites of action such as the centrosome. Microtubule severing may promote rapid reorganization of cellular microtubule arrays and the release of microtubules from the centrosome following nucleation.</text>
</comment>
<feature type="region of interest" description="Disordered" evidence="13">
    <location>
        <begin position="413"/>
        <end position="435"/>
    </location>
</feature>
<evidence type="ECO:0000256" key="13">
    <source>
        <dbReference type="SAM" id="MobiDB-lite"/>
    </source>
</evidence>
<evidence type="ECO:0000256" key="8">
    <source>
        <dbReference type="ARBA" id="ARBA00023212"/>
    </source>
</evidence>
<keyword evidence="8 11" id="KW-0206">Cytoskeleton</keyword>
<dbReference type="Pfam" id="PF00400">
    <property type="entry name" value="WD40"/>
    <property type="match status" value="6"/>
</dbReference>
<dbReference type="GO" id="GO:0005737">
    <property type="term" value="C:cytoplasm"/>
    <property type="evidence" value="ECO:0007669"/>
    <property type="project" value="UniProtKB-SubCell"/>
</dbReference>
<dbReference type="InterPro" id="IPR026962">
    <property type="entry name" value="KTNB1"/>
</dbReference>
<dbReference type="InterPro" id="IPR015943">
    <property type="entry name" value="WD40/YVTN_repeat-like_dom_sf"/>
</dbReference>
<comment type="subunit">
    <text evidence="11">Interacts with KATNA1. This interaction enhances the microtubule binding and severing activity of KATNA1 and also targets this activity to the centrosome.</text>
</comment>
<dbReference type="PANTHER" id="PTHR19845:SF0">
    <property type="entry name" value="KATANIN P80 WD40 REPEAT-CONTAINING SUBUNIT B1"/>
    <property type="match status" value="1"/>
</dbReference>
<dbReference type="GO" id="GO:0007019">
    <property type="term" value="P:microtubule depolymerization"/>
    <property type="evidence" value="ECO:0007669"/>
    <property type="project" value="TreeGrafter"/>
</dbReference>
<feature type="repeat" description="WD" evidence="12">
    <location>
        <begin position="57"/>
        <end position="98"/>
    </location>
</feature>
<keyword evidence="3 12" id="KW-0853">WD repeat</keyword>
<feature type="repeat" description="WD" evidence="12">
    <location>
        <begin position="14"/>
        <end position="56"/>
    </location>
</feature>
<keyword evidence="9 11" id="KW-0131">Cell cycle</keyword>
<feature type="domain" description="Katanin p80 subunit C-terminal" evidence="14">
    <location>
        <begin position="597"/>
        <end position="758"/>
    </location>
</feature>
<dbReference type="PROSITE" id="PS00678">
    <property type="entry name" value="WD_REPEATS_1"/>
    <property type="match status" value="3"/>
</dbReference>
<dbReference type="STRING" id="126957.T1ISW5"/>
<dbReference type="PROSITE" id="PS50082">
    <property type="entry name" value="WD_REPEATS_2"/>
    <property type="match status" value="5"/>
</dbReference>
<dbReference type="InterPro" id="IPR036322">
    <property type="entry name" value="WD40_repeat_dom_sf"/>
</dbReference>
<dbReference type="PhylomeDB" id="T1ISW5"/>
<dbReference type="AlphaFoldDB" id="T1ISW5"/>
<feature type="repeat" description="WD" evidence="12">
    <location>
        <begin position="141"/>
        <end position="182"/>
    </location>
</feature>
<dbReference type="EMBL" id="JH431448">
    <property type="status" value="NOT_ANNOTATED_CDS"/>
    <property type="molecule type" value="Genomic_DNA"/>
</dbReference>
<dbReference type="PROSITE" id="PS50294">
    <property type="entry name" value="WD_REPEATS_REGION"/>
    <property type="match status" value="5"/>
</dbReference>
<dbReference type="EnsemblMetazoa" id="SMAR004202-RA">
    <property type="protein sequence ID" value="SMAR004202-PA"/>
    <property type="gene ID" value="SMAR004202"/>
</dbReference>
<evidence type="ECO:0000256" key="4">
    <source>
        <dbReference type="ARBA" id="ARBA00022618"/>
    </source>
</evidence>
<dbReference type="PRINTS" id="PR00320">
    <property type="entry name" value="GPROTEINBRPT"/>
</dbReference>
<dbReference type="Proteomes" id="UP000014500">
    <property type="component" value="Unassembled WGS sequence"/>
</dbReference>
<name>T1ISW5_STRMM</name>
<evidence type="ECO:0000256" key="2">
    <source>
        <dbReference type="ARBA" id="ARBA00022490"/>
    </source>
</evidence>
<evidence type="ECO:0000256" key="5">
    <source>
        <dbReference type="ARBA" id="ARBA00022701"/>
    </source>
</evidence>
<dbReference type="GO" id="GO:0008017">
    <property type="term" value="F:microtubule binding"/>
    <property type="evidence" value="ECO:0007669"/>
    <property type="project" value="UniProtKB-UniRule"/>
</dbReference>
<comment type="similarity">
    <text evidence="11">Belongs to the WD repeat KATNB1 family.</text>
</comment>
<dbReference type="SMART" id="SM00320">
    <property type="entry name" value="WD40"/>
    <property type="match status" value="6"/>
</dbReference>
<feature type="repeat" description="WD" evidence="12">
    <location>
        <begin position="183"/>
        <end position="224"/>
    </location>
</feature>
<comment type="subcellular location">
    <subcellularLocation>
        <location evidence="1 11">Cytoplasm</location>
        <location evidence="1 11">Cytoskeleton</location>
        <location evidence="1 11">Spindle</location>
    </subcellularLocation>
    <subcellularLocation>
        <location evidence="11">Cytoplasm</location>
    </subcellularLocation>
    <subcellularLocation>
        <location evidence="11">Cytoplasm</location>
        <location evidence="11">Cytoskeleton</location>
        <location evidence="11">Microtubule organizing center</location>
        <location evidence="11">Centrosome</location>
    </subcellularLocation>
    <subcellularLocation>
        <location evidence="11">Cytoplasm</location>
        <location evidence="11">Cytoskeleton</location>
        <location evidence="11">Spindle pole</location>
    </subcellularLocation>
    <subcellularLocation>
        <location evidence="11">Cytoplasm</location>
        <location evidence="11">Cytoskeleton</location>
    </subcellularLocation>
    <text evidence="11">Predominantly cytoplasmic. Localized to the interphase centrosome and mitotic spindle poles.</text>
</comment>
<reference evidence="16" key="1">
    <citation type="submission" date="2011-05" db="EMBL/GenBank/DDBJ databases">
        <authorList>
            <person name="Richards S.R."/>
            <person name="Qu J."/>
            <person name="Jiang H."/>
            <person name="Jhangiani S.N."/>
            <person name="Agravi P."/>
            <person name="Goodspeed R."/>
            <person name="Gross S."/>
            <person name="Mandapat C."/>
            <person name="Jackson L."/>
            <person name="Mathew T."/>
            <person name="Pu L."/>
            <person name="Thornton R."/>
            <person name="Saada N."/>
            <person name="Wilczek-Boney K.B."/>
            <person name="Lee S."/>
            <person name="Kovar C."/>
            <person name="Wu Y."/>
            <person name="Scherer S.E."/>
            <person name="Worley K.C."/>
            <person name="Muzny D.M."/>
            <person name="Gibbs R."/>
        </authorList>
    </citation>
    <scope>NUCLEOTIDE SEQUENCE</scope>
    <source>
        <strain evidence="16">Brora</strain>
    </source>
</reference>
<evidence type="ECO:0000256" key="9">
    <source>
        <dbReference type="ARBA" id="ARBA00023306"/>
    </source>
</evidence>
<dbReference type="GO" id="GO:0051301">
    <property type="term" value="P:cell division"/>
    <property type="evidence" value="ECO:0007669"/>
    <property type="project" value="UniProtKB-KW"/>
</dbReference>
<accession>T1ISW5</accession>
<organism evidence="15 16">
    <name type="scientific">Strigamia maritima</name>
    <name type="common">European centipede</name>
    <name type="synonym">Geophilus maritimus</name>
    <dbReference type="NCBI Taxonomy" id="126957"/>
    <lineage>
        <taxon>Eukaryota</taxon>
        <taxon>Metazoa</taxon>
        <taxon>Ecdysozoa</taxon>
        <taxon>Arthropoda</taxon>
        <taxon>Myriapoda</taxon>
        <taxon>Chilopoda</taxon>
        <taxon>Pleurostigmophora</taxon>
        <taxon>Geophilomorpha</taxon>
        <taxon>Linotaeniidae</taxon>
        <taxon>Strigamia</taxon>
    </lineage>
</organism>
<evidence type="ECO:0000256" key="6">
    <source>
        <dbReference type="ARBA" id="ARBA00022737"/>
    </source>
</evidence>
<dbReference type="InterPro" id="IPR019775">
    <property type="entry name" value="WD40_repeat_CS"/>
</dbReference>
<keyword evidence="6" id="KW-0677">Repeat</keyword>
<evidence type="ECO:0000259" key="14">
    <source>
        <dbReference type="Pfam" id="PF13925"/>
    </source>
</evidence>
<keyword evidence="16" id="KW-1185">Reference proteome</keyword>
<dbReference type="HOGENOM" id="CLU_007811_0_0_1"/>
<dbReference type="FunFam" id="2.130.10.10:FF:000846">
    <property type="entry name" value="Katanin p80 WD40 repeat-containing subunit B1 homolog"/>
    <property type="match status" value="1"/>
</dbReference>
<dbReference type="InterPro" id="IPR020472">
    <property type="entry name" value="WD40_PAC1"/>
</dbReference>
<proteinExistence type="inferred from homology"/>
<reference evidence="15" key="2">
    <citation type="submission" date="2015-02" db="UniProtKB">
        <authorList>
            <consortium name="EnsemblMetazoa"/>
        </authorList>
    </citation>
    <scope>IDENTIFICATION</scope>
</reference>
<dbReference type="GO" id="GO:0008352">
    <property type="term" value="C:katanin complex"/>
    <property type="evidence" value="ECO:0007669"/>
    <property type="project" value="InterPro"/>
</dbReference>
<dbReference type="InterPro" id="IPR001680">
    <property type="entry name" value="WD40_rpt"/>
</dbReference>
<dbReference type="GO" id="GO:0005874">
    <property type="term" value="C:microtubule"/>
    <property type="evidence" value="ECO:0007669"/>
    <property type="project" value="UniProtKB-KW"/>
</dbReference>
<dbReference type="InterPro" id="IPR028021">
    <property type="entry name" value="Katanin_C-terminal"/>
</dbReference>
<evidence type="ECO:0000256" key="3">
    <source>
        <dbReference type="ARBA" id="ARBA00022574"/>
    </source>
</evidence>
<evidence type="ECO:0000313" key="15">
    <source>
        <dbReference type="EnsemblMetazoa" id="SMAR004202-PA"/>
    </source>
</evidence>
<evidence type="ECO:0000256" key="12">
    <source>
        <dbReference type="PROSITE-ProRule" id="PRU00221"/>
    </source>
</evidence>
<dbReference type="Pfam" id="PF13925">
    <property type="entry name" value="Katanin_con80"/>
    <property type="match status" value="1"/>
</dbReference>
<protein>
    <recommendedName>
        <fullName evidence="11">Katanin p80 WD40 repeat-containing subunit B1</fullName>
        <shortName evidence="11">Katanin p80 subunit B1</shortName>
    </recommendedName>
    <alternativeName>
        <fullName evidence="11">p80 katanin</fullName>
    </alternativeName>
</protein>